<dbReference type="EMBL" id="JARK01001344">
    <property type="protein sequence ID" value="EYC27943.1"/>
    <property type="molecule type" value="Genomic_DNA"/>
</dbReference>
<dbReference type="Proteomes" id="UP000024635">
    <property type="component" value="Unassembled WGS sequence"/>
</dbReference>
<comment type="caution">
    <text evidence="2">The sequence shown here is derived from an EMBL/GenBank/DDBJ whole genome shotgun (WGS) entry which is preliminary data.</text>
</comment>
<keyword evidence="3" id="KW-1185">Reference proteome</keyword>
<evidence type="ECO:0000256" key="1">
    <source>
        <dbReference type="SAM" id="SignalP"/>
    </source>
</evidence>
<reference evidence="3" key="1">
    <citation type="journal article" date="2015" name="Nat. Genet.">
        <title>The genome and transcriptome of the zoonotic hookworm Ancylostoma ceylanicum identify infection-specific gene families.</title>
        <authorList>
            <person name="Schwarz E.M."/>
            <person name="Hu Y."/>
            <person name="Antoshechkin I."/>
            <person name="Miller M.M."/>
            <person name="Sternberg P.W."/>
            <person name="Aroian R.V."/>
        </authorList>
    </citation>
    <scope>NUCLEOTIDE SEQUENCE</scope>
    <source>
        <strain evidence="3">HY135</strain>
    </source>
</reference>
<feature type="chain" id="PRO_5001493703" description="Secreted protein" evidence="1">
    <location>
        <begin position="20"/>
        <end position="82"/>
    </location>
</feature>
<organism evidence="2 3">
    <name type="scientific">Ancylostoma ceylanicum</name>
    <dbReference type="NCBI Taxonomy" id="53326"/>
    <lineage>
        <taxon>Eukaryota</taxon>
        <taxon>Metazoa</taxon>
        <taxon>Ecdysozoa</taxon>
        <taxon>Nematoda</taxon>
        <taxon>Chromadorea</taxon>
        <taxon>Rhabditida</taxon>
        <taxon>Rhabditina</taxon>
        <taxon>Rhabditomorpha</taxon>
        <taxon>Strongyloidea</taxon>
        <taxon>Ancylostomatidae</taxon>
        <taxon>Ancylostomatinae</taxon>
        <taxon>Ancylostoma</taxon>
    </lineage>
</organism>
<gene>
    <name evidence="2" type="primary">Acey_s0008.g261</name>
    <name evidence="2" type="ORF">Y032_0008g261</name>
</gene>
<accession>A0A016VME5</accession>
<dbReference type="AlphaFoldDB" id="A0A016VME5"/>
<proteinExistence type="predicted"/>
<protein>
    <recommendedName>
        <fullName evidence="4">Secreted protein</fullName>
    </recommendedName>
</protein>
<name>A0A016VME5_9BILA</name>
<evidence type="ECO:0000313" key="3">
    <source>
        <dbReference type="Proteomes" id="UP000024635"/>
    </source>
</evidence>
<evidence type="ECO:0000313" key="2">
    <source>
        <dbReference type="EMBL" id="EYC27943.1"/>
    </source>
</evidence>
<feature type="signal peptide" evidence="1">
    <location>
        <begin position="1"/>
        <end position="19"/>
    </location>
</feature>
<sequence length="82" mass="9047">MHFAVFLLGLLVLIPQSQGDVAAHIHCGQISEINSVDRVLVVHLENPAESPWLRVTRHCPFQAISCCLLVISIEKLESGCSR</sequence>
<keyword evidence="1" id="KW-0732">Signal</keyword>
<evidence type="ECO:0008006" key="4">
    <source>
        <dbReference type="Google" id="ProtNLM"/>
    </source>
</evidence>